<feature type="compositionally biased region" description="Low complexity" evidence="1">
    <location>
        <begin position="195"/>
        <end position="211"/>
    </location>
</feature>
<dbReference type="EMBL" id="OVEO01000018">
    <property type="protein sequence ID" value="SPR01658.1"/>
    <property type="molecule type" value="Genomic_DNA"/>
</dbReference>
<protein>
    <recommendedName>
        <fullName evidence="4">Retrotransposon gag domain-containing protein</fullName>
    </recommendedName>
</protein>
<sequence length="218" mass="23975">MQRGGACFREFAEATQATRPVSMPSNLPTFKRRTTNPLTTWSRSSRTASKPTAGYPKARYVQALNASSDADLTWSEARERFLGHYLDSDILALHQEAYESIAMGVKESVLAFADRYLKVMRLAEQDPDARSRVKHFTLRLPAKTQDNLKVLKCARPESVRSERAIVNALTTLHADEHQGVQGQAVGATTGKDPKASATSSTNAGATNTAKKWCAHHES</sequence>
<feature type="region of interest" description="Disordered" evidence="1">
    <location>
        <begin position="177"/>
        <end position="218"/>
    </location>
</feature>
<feature type="region of interest" description="Disordered" evidence="1">
    <location>
        <begin position="22"/>
        <end position="52"/>
    </location>
</feature>
<reference evidence="2 3" key="1">
    <citation type="submission" date="2018-03" db="EMBL/GenBank/DDBJ databases">
        <authorList>
            <person name="Fogelqvist J."/>
        </authorList>
    </citation>
    <scope>NUCLEOTIDE SEQUENCE [LARGE SCALE GENOMIC DNA]</scope>
</reference>
<evidence type="ECO:0000313" key="3">
    <source>
        <dbReference type="Proteomes" id="UP000290189"/>
    </source>
</evidence>
<keyword evidence="2" id="KW-0496">Mitochondrion</keyword>
<geneLocation type="mitochondrion" evidence="2"/>
<gene>
    <name evidence="2" type="ORF">PLBR_LOCUS8873</name>
</gene>
<evidence type="ECO:0008006" key="4">
    <source>
        <dbReference type="Google" id="ProtNLM"/>
    </source>
</evidence>
<dbReference type="AlphaFoldDB" id="A0A3P3YN74"/>
<accession>A0A3P3YN74</accession>
<evidence type="ECO:0000256" key="1">
    <source>
        <dbReference type="SAM" id="MobiDB-lite"/>
    </source>
</evidence>
<name>A0A3P3YN74_PLABS</name>
<evidence type="ECO:0000313" key="2">
    <source>
        <dbReference type="EMBL" id="SPR01658.1"/>
    </source>
</evidence>
<proteinExistence type="predicted"/>
<dbReference type="Proteomes" id="UP000290189">
    <property type="component" value="Unassembled WGS sequence"/>
</dbReference>
<feature type="compositionally biased region" description="Polar residues" evidence="1">
    <location>
        <begin position="35"/>
        <end position="50"/>
    </location>
</feature>
<organism evidence="2 3">
    <name type="scientific">Plasmodiophora brassicae</name>
    <name type="common">Clubroot disease agent</name>
    <dbReference type="NCBI Taxonomy" id="37360"/>
    <lineage>
        <taxon>Eukaryota</taxon>
        <taxon>Sar</taxon>
        <taxon>Rhizaria</taxon>
        <taxon>Endomyxa</taxon>
        <taxon>Phytomyxea</taxon>
        <taxon>Plasmodiophorida</taxon>
        <taxon>Plasmodiophoridae</taxon>
        <taxon>Plasmodiophora</taxon>
    </lineage>
</organism>